<sequence length="140" mass="16200">MTPHVKKPPPDRHGLHISHGGSSRRCGQSRLLLASSRNLEPGLQRFMFKLLSYATGYCLLSSELLNAEFLVARMSGLITYDDHYDFDVFSNYQWISPSNRCKQYKLFHNPADTNSLFQHHWSRLYHRDAFHVTDGCSELI</sequence>
<keyword evidence="3" id="KW-1185">Reference proteome</keyword>
<organism evidence="2 3">
    <name type="scientific">Caerostris extrusa</name>
    <name type="common">Bark spider</name>
    <name type="synonym">Caerostris bankana</name>
    <dbReference type="NCBI Taxonomy" id="172846"/>
    <lineage>
        <taxon>Eukaryota</taxon>
        <taxon>Metazoa</taxon>
        <taxon>Ecdysozoa</taxon>
        <taxon>Arthropoda</taxon>
        <taxon>Chelicerata</taxon>
        <taxon>Arachnida</taxon>
        <taxon>Araneae</taxon>
        <taxon>Araneomorphae</taxon>
        <taxon>Entelegynae</taxon>
        <taxon>Araneoidea</taxon>
        <taxon>Araneidae</taxon>
        <taxon>Caerostris</taxon>
    </lineage>
</organism>
<evidence type="ECO:0000313" key="2">
    <source>
        <dbReference type="EMBL" id="GIX69389.1"/>
    </source>
</evidence>
<dbReference type="EMBL" id="BPLR01002048">
    <property type="protein sequence ID" value="GIX69389.1"/>
    <property type="molecule type" value="Genomic_DNA"/>
</dbReference>
<accession>A0AAV4MEY6</accession>
<dbReference type="Proteomes" id="UP001054945">
    <property type="component" value="Unassembled WGS sequence"/>
</dbReference>
<reference evidence="2 3" key="1">
    <citation type="submission" date="2021-06" db="EMBL/GenBank/DDBJ databases">
        <title>Caerostris extrusa draft genome.</title>
        <authorList>
            <person name="Kono N."/>
            <person name="Arakawa K."/>
        </authorList>
    </citation>
    <scope>NUCLEOTIDE SEQUENCE [LARGE SCALE GENOMIC DNA]</scope>
</reference>
<comment type="caution">
    <text evidence="2">The sequence shown here is derived from an EMBL/GenBank/DDBJ whole genome shotgun (WGS) entry which is preliminary data.</text>
</comment>
<name>A0AAV4MEY6_CAEEX</name>
<proteinExistence type="predicted"/>
<dbReference type="AlphaFoldDB" id="A0AAV4MEY6"/>
<feature type="region of interest" description="Disordered" evidence="1">
    <location>
        <begin position="1"/>
        <end position="23"/>
    </location>
</feature>
<evidence type="ECO:0000313" key="3">
    <source>
        <dbReference type="Proteomes" id="UP001054945"/>
    </source>
</evidence>
<evidence type="ECO:0000256" key="1">
    <source>
        <dbReference type="SAM" id="MobiDB-lite"/>
    </source>
</evidence>
<gene>
    <name evidence="2" type="ORF">CEXT_465161</name>
</gene>
<protein>
    <submittedName>
        <fullName evidence="2">Uncharacterized protein</fullName>
    </submittedName>
</protein>